<reference evidence="3" key="1">
    <citation type="journal article" date="2019" name="Int. J. Syst. Evol. Microbiol.">
        <title>The Global Catalogue of Microorganisms (GCM) 10K type strain sequencing project: providing services to taxonomists for standard genome sequencing and annotation.</title>
        <authorList>
            <consortium name="The Broad Institute Genomics Platform"/>
            <consortium name="The Broad Institute Genome Sequencing Center for Infectious Disease"/>
            <person name="Wu L."/>
            <person name="Ma J."/>
        </authorList>
    </citation>
    <scope>NUCLEOTIDE SEQUENCE [LARGE SCALE GENOMIC DNA]</scope>
    <source>
        <strain evidence="3">CGMCC 4.7242</strain>
    </source>
</reference>
<dbReference type="PROSITE" id="PS51257">
    <property type="entry name" value="PROKAR_LIPOPROTEIN"/>
    <property type="match status" value="1"/>
</dbReference>
<sequence length="93" mass="9787">MLRPFAILAPLVVLAAACAPLPEEPVTPEPQDSCGAEGYQGLVGQNARVITGINFAGPVRVIGPGDMVTMDFAPNRINFATDEAGRITRVYCS</sequence>
<keyword evidence="3" id="KW-1185">Reference proteome</keyword>
<feature type="signal peptide" evidence="1">
    <location>
        <begin position="1"/>
        <end position="15"/>
    </location>
</feature>
<protein>
    <submittedName>
        <fullName evidence="2">I78 family peptidase inhibitor</fullName>
    </submittedName>
</protein>
<proteinExistence type="predicted"/>
<gene>
    <name evidence="2" type="ORF">ACFSGJ_17700</name>
</gene>
<keyword evidence="1" id="KW-0732">Signal</keyword>
<name>A0ABW4S8X0_9RHOB</name>
<organism evidence="2 3">
    <name type="scientific">Halodurantibacterium flavum</name>
    <dbReference type="NCBI Taxonomy" id="1382802"/>
    <lineage>
        <taxon>Bacteria</taxon>
        <taxon>Pseudomonadati</taxon>
        <taxon>Pseudomonadota</taxon>
        <taxon>Alphaproteobacteria</taxon>
        <taxon>Rhodobacterales</taxon>
        <taxon>Paracoccaceae</taxon>
        <taxon>Halodurantibacterium</taxon>
    </lineage>
</organism>
<feature type="chain" id="PRO_5045890514" evidence="1">
    <location>
        <begin position="16"/>
        <end position="93"/>
    </location>
</feature>
<dbReference type="Pfam" id="PF11720">
    <property type="entry name" value="Inhibitor_I78"/>
    <property type="match status" value="1"/>
</dbReference>
<dbReference type="RefSeq" id="WP_390264912.1">
    <property type="nucleotide sequence ID" value="NZ_JBHUGH010000032.1"/>
</dbReference>
<dbReference type="Gene3D" id="3.30.10.10">
    <property type="entry name" value="Trypsin Inhibitor V, subunit A"/>
    <property type="match status" value="1"/>
</dbReference>
<comment type="caution">
    <text evidence="2">The sequence shown here is derived from an EMBL/GenBank/DDBJ whole genome shotgun (WGS) entry which is preliminary data.</text>
</comment>
<evidence type="ECO:0000313" key="2">
    <source>
        <dbReference type="EMBL" id="MFD1914040.1"/>
    </source>
</evidence>
<evidence type="ECO:0000256" key="1">
    <source>
        <dbReference type="SAM" id="SignalP"/>
    </source>
</evidence>
<evidence type="ECO:0000313" key="3">
    <source>
        <dbReference type="Proteomes" id="UP001597353"/>
    </source>
</evidence>
<dbReference type="EMBL" id="JBHUGH010000032">
    <property type="protein sequence ID" value="MFD1914040.1"/>
    <property type="molecule type" value="Genomic_DNA"/>
</dbReference>
<dbReference type="InterPro" id="IPR021719">
    <property type="entry name" value="Prot_inh_I78"/>
</dbReference>
<dbReference type="Proteomes" id="UP001597353">
    <property type="component" value="Unassembled WGS sequence"/>
</dbReference>
<accession>A0ABW4S8X0</accession>